<dbReference type="SUPFAM" id="SSF53187">
    <property type="entry name" value="Zn-dependent exopeptidases"/>
    <property type="match status" value="1"/>
</dbReference>
<organism evidence="1 2">
    <name type="scientific">Methanobrevibacter woesei</name>
    <dbReference type="NCBI Taxonomy" id="190976"/>
    <lineage>
        <taxon>Archaea</taxon>
        <taxon>Methanobacteriati</taxon>
        <taxon>Methanobacteriota</taxon>
        <taxon>Methanomada group</taxon>
        <taxon>Methanobacteria</taxon>
        <taxon>Methanobacteriales</taxon>
        <taxon>Methanobacteriaceae</taxon>
        <taxon>Methanobrevibacter</taxon>
    </lineage>
</organism>
<name>A0A2U1S802_9EURY</name>
<dbReference type="RefSeq" id="WP_116669879.1">
    <property type="nucleotide sequence ID" value="NZ_CALIUN010000004.1"/>
</dbReference>
<sequence>MNRKQYKILLVILIAIVIINTAFIISADSNVYSTEEIGTNVNGTVYKITAGNNQSEDVVTLILGIHPREHQIHEAVNSTLAEICGEDGSQNLTKKYVVYYVDINDNITSREDTRPAGEGLASQFIVPNIKSDNPFIVVDIHEIDATYEYANFIYSISNTTEGNEYAQEIAEKIDVAQFNFTEGTSPEKVTIPIAEQGVTTLLFETSTINSYDEKMDVARSLIYALDNLQPR</sequence>
<accession>A0A2U1S802</accession>
<dbReference type="EMBL" id="MZGU01000004">
    <property type="protein sequence ID" value="PWB86247.1"/>
    <property type="molecule type" value="Genomic_DNA"/>
</dbReference>
<dbReference type="AlphaFoldDB" id="A0A2U1S802"/>
<protein>
    <submittedName>
        <fullName evidence="1">Uncharacterized protein</fullName>
    </submittedName>
</protein>
<evidence type="ECO:0000313" key="1">
    <source>
        <dbReference type="EMBL" id="PWB86247.1"/>
    </source>
</evidence>
<reference evidence="1 2" key="1">
    <citation type="submission" date="2017-03" db="EMBL/GenBank/DDBJ databases">
        <title>Genome sequence of Methanobrevibacter wosei.</title>
        <authorList>
            <person name="Poehlein A."/>
            <person name="Seedorf H."/>
            <person name="Daniel R."/>
        </authorList>
    </citation>
    <scope>NUCLEOTIDE SEQUENCE [LARGE SCALE GENOMIC DNA]</scope>
    <source>
        <strain evidence="1 2">DSM 11979</strain>
    </source>
</reference>
<evidence type="ECO:0000313" key="2">
    <source>
        <dbReference type="Proteomes" id="UP000245577"/>
    </source>
</evidence>
<dbReference type="Proteomes" id="UP000245577">
    <property type="component" value="Unassembled WGS sequence"/>
</dbReference>
<proteinExistence type="predicted"/>
<keyword evidence="2" id="KW-1185">Reference proteome</keyword>
<comment type="caution">
    <text evidence="1">The sequence shown here is derived from an EMBL/GenBank/DDBJ whole genome shotgun (WGS) entry which is preliminary data.</text>
</comment>
<gene>
    <name evidence="1" type="ORF">MBBWO_11010</name>
</gene>
<dbReference type="OrthoDB" id="76095at2157"/>